<dbReference type="Pfam" id="PF04290">
    <property type="entry name" value="DctQ"/>
    <property type="match status" value="1"/>
</dbReference>
<evidence type="ECO:0000256" key="7">
    <source>
        <dbReference type="ARBA" id="ARBA00023136"/>
    </source>
</evidence>
<reference evidence="11 12" key="1">
    <citation type="submission" date="2016-10" db="EMBL/GenBank/DDBJ databases">
        <authorList>
            <person name="de Groot N.N."/>
        </authorList>
    </citation>
    <scope>NUCLEOTIDE SEQUENCE [LARGE SCALE GENOMIC DNA]</scope>
    <source>
        <strain evidence="11 12">DSM 25294</strain>
    </source>
</reference>
<dbReference type="GO" id="GO:0022857">
    <property type="term" value="F:transmembrane transporter activity"/>
    <property type="evidence" value="ECO:0007669"/>
    <property type="project" value="UniProtKB-UniRule"/>
</dbReference>
<dbReference type="AlphaFoldDB" id="A0A1G9F0J9"/>
<evidence type="ECO:0000313" key="12">
    <source>
        <dbReference type="Proteomes" id="UP000199382"/>
    </source>
</evidence>
<keyword evidence="4 9" id="KW-0997">Cell inner membrane</keyword>
<keyword evidence="2 9" id="KW-0813">Transport</keyword>
<evidence type="ECO:0000256" key="6">
    <source>
        <dbReference type="ARBA" id="ARBA00022989"/>
    </source>
</evidence>
<evidence type="ECO:0000256" key="3">
    <source>
        <dbReference type="ARBA" id="ARBA00022475"/>
    </source>
</evidence>
<feature type="transmembrane region" description="Helical" evidence="9">
    <location>
        <begin position="48"/>
        <end position="66"/>
    </location>
</feature>
<dbReference type="Proteomes" id="UP000199382">
    <property type="component" value="Unassembled WGS sequence"/>
</dbReference>
<evidence type="ECO:0000259" key="10">
    <source>
        <dbReference type="Pfam" id="PF04290"/>
    </source>
</evidence>
<evidence type="ECO:0000313" key="11">
    <source>
        <dbReference type="EMBL" id="SDK81848.1"/>
    </source>
</evidence>
<keyword evidence="5 9" id="KW-0812">Transmembrane</keyword>
<sequence>MAFLDRLTKLLAAICMIGVGVSFATLIVVVLIQVVGRTIGSSPVWTEELTRFALLYLAAFGVGLSLRSGDLVNVDVICENLPAPFPWVLRLLSAALTGTLALILIPYSWKFTSIGKMQTSPALGLRMDMVHFTVTLLLVLLCVFAFLRVVQMLFAGDDGIPLKQKEG</sequence>
<dbReference type="RefSeq" id="WP_170844662.1">
    <property type="nucleotide sequence ID" value="NZ_FNEK01000055.1"/>
</dbReference>
<keyword evidence="3" id="KW-1003">Cell membrane</keyword>
<feature type="transmembrane region" description="Helical" evidence="9">
    <location>
        <begin position="87"/>
        <end position="109"/>
    </location>
</feature>
<keyword evidence="7 9" id="KW-0472">Membrane</keyword>
<feature type="transmembrane region" description="Helical" evidence="9">
    <location>
        <begin position="129"/>
        <end position="147"/>
    </location>
</feature>
<comment type="function">
    <text evidence="9">Part of the tripartite ATP-independent periplasmic (TRAP) transport system.</text>
</comment>
<proteinExistence type="inferred from homology"/>
<dbReference type="PANTHER" id="PTHR35011:SF2">
    <property type="entry name" value="2,3-DIKETO-L-GULONATE TRAP TRANSPORTER SMALL PERMEASE PROTEIN YIAM"/>
    <property type="match status" value="1"/>
</dbReference>
<comment type="subcellular location">
    <subcellularLocation>
        <location evidence="1 9">Cell inner membrane</location>
        <topology evidence="1 9">Multi-pass membrane protein</topology>
    </subcellularLocation>
</comment>
<dbReference type="STRING" id="571298.SAMN04488026_105510"/>
<dbReference type="InterPro" id="IPR007387">
    <property type="entry name" value="TRAP_DctQ"/>
</dbReference>
<comment type="similarity">
    <text evidence="8 9">Belongs to the TRAP transporter small permease family.</text>
</comment>
<evidence type="ECO:0000256" key="5">
    <source>
        <dbReference type="ARBA" id="ARBA00022692"/>
    </source>
</evidence>
<feature type="transmembrane region" description="Helical" evidence="9">
    <location>
        <begin position="12"/>
        <end position="36"/>
    </location>
</feature>
<dbReference type="GO" id="GO:0015740">
    <property type="term" value="P:C4-dicarboxylate transport"/>
    <property type="evidence" value="ECO:0007669"/>
    <property type="project" value="TreeGrafter"/>
</dbReference>
<comment type="subunit">
    <text evidence="9">The complex comprises the extracytoplasmic solute receptor protein and the two transmembrane proteins.</text>
</comment>
<accession>A0A1G9F0J9</accession>
<protein>
    <recommendedName>
        <fullName evidence="9">TRAP transporter small permease protein</fullName>
    </recommendedName>
</protein>
<evidence type="ECO:0000256" key="4">
    <source>
        <dbReference type="ARBA" id="ARBA00022519"/>
    </source>
</evidence>
<dbReference type="PANTHER" id="PTHR35011">
    <property type="entry name" value="2,3-DIKETO-L-GULONATE TRAP TRANSPORTER SMALL PERMEASE PROTEIN YIAM"/>
    <property type="match status" value="1"/>
</dbReference>
<name>A0A1G9F0J9_9RHOB</name>
<dbReference type="GO" id="GO:0005886">
    <property type="term" value="C:plasma membrane"/>
    <property type="evidence" value="ECO:0007669"/>
    <property type="project" value="UniProtKB-SubCell"/>
</dbReference>
<feature type="domain" description="Tripartite ATP-independent periplasmic transporters DctQ component" evidence="10">
    <location>
        <begin position="26"/>
        <end position="153"/>
    </location>
</feature>
<dbReference type="EMBL" id="FNEK01000055">
    <property type="protein sequence ID" value="SDK81848.1"/>
    <property type="molecule type" value="Genomic_DNA"/>
</dbReference>
<keyword evidence="6 9" id="KW-1133">Transmembrane helix</keyword>
<dbReference type="InterPro" id="IPR055348">
    <property type="entry name" value="DctQ"/>
</dbReference>
<organism evidence="11 12">
    <name type="scientific">Aliiruegeria lutimaris</name>
    <dbReference type="NCBI Taxonomy" id="571298"/>
    <lineage>
        <taxon>Bacteria</taxon>
        <taxon>Pseudomonadati</taxon>
        <taxon>Pseudomonadota</taxon>
        <taxon>Alphaproteobacteria</taxon>
        <taxon>Rhodobacterales</taxon>
        <taxon>Roseobacteraceae</taxon>
        <taxon>Aliiruegeria</taxon>
    </lineage>
</organism>
<keyword evidence="12" id="KW-1185">Reference proteome</keyword>
<evidence type="ECO:0000256" key="2">
    <source>
        <dbReference type="ARBA" id="ARBA00022448"/>
    </source>
</evidence>
<evidence type="ECO:0000256" key="8">
    <source>
        <dbReference type="ARBA" id="ARBA00038436"/>
    </source>
</evidence>
<evidence type="ECO:0000256" key="1">
    <source>
        <dbReference type="ARBA" id="ARBA00004429"/>
    </source>
</evidence>
<evidence type="ECO:0000256" key="9">
    <source>
        <dbReference type="RuleBase" id="RU369079"/>
    </source>
</evidence>
<gene>
    <name evidence="11" type="ORF">SAMN04488026_105510</name>
</gene>